<feature type="domain" description="Glycosyltransferase 2-like" evidence="1">
    <location>
        <begin position="2"/>
        <end position="151"/>
    </location>
</feature>
<dbReference type="InterPro" id="IPR011990">
    <property type="entry name" value="TPR-like_helical_dom_sf"/>
</dbReference>
<dbReference type="Proteomes" id="UP000634529">
    <property type="component" value="Unassembled WGS sequence"/>
</dbReference>
<reference evidence="2 3" key="1">
    <citation type="submission" date="2020-09" db="EMBL/GenBank/DDBJ databases">
        <title>Paenibacillus sp. CAU 1523 isolated from sand of Haeundae Beach.</title>
        <authorList>
            <person name="Kim W."/>
        </authorList>
    </citation>
    <scope>NUCLEOTIDE SEQUENCE [LARGE SCALE GENOMIC DNA]</scope>
    <source>
        <strain evidence="2 3">CAU 1523</strain>
    </source>
</reference>
<keyword evidence="3" id="KW-1185">Reference proteome</keyword>
<dbReference type="CDD" id="cd02511">
    <property type="entry name" value="Beta4Glucosyltransferase"/>
    <property type="match status" value="1"/>
</dbReference>
<protein>
    <submittedName>
        <fullName evidence="2">Glycosyltransferase family 2 protein</fullName>
    </submittedName>
</protein>
<evidence type="ECO:0000313" key="3">
    <source>
        <dbReference type="Proteomes" id="UP000634529"/>
    </source>
</evidence>
<evidence type="ECO:0000313" key="2">
    <source>
        <dbReference type="EMBL" id="MBD8498264.1"/>
    </source>
</evidence>
<dbReference type="SMART" id="SM00028">
    <property type="entry name" value="TPR"/>
    <property type="match status" value="3"/>
</dbReference>
<accession>A0ABR9AVV8</accession>
<dbReference type="InterPro" id="IPR019734">
    <property type="entry name" value="TPR_rpt"/>
</dbReference>
<sequence length="358" mass="41437">MKNEERHISEALASVKPYVKEMIVLDTGSTDGTRLIAENSGAQVYYKPWNESFAEMRNVCISYVTQPFILILDADERLNSVNKEMLERAMDAMKQFDGYAADIIIRSLTQTGEISESSNVRLFPNHPDYYYQGRIHEQLVYKHGTVNSIRSGIAIEHLGYQEEEIRNKDKYNRNLTLLHASLEMNPDDSYLLFQLGRTYYVKQDYLYAAAALTKCIDNMGANKQHYLSTVYLTLGYTYIRLKEWGLFEKCLNDAIDIYPDYTDLYYMYGTALVEAKNPEWLMYIPEAFLNCLQLGTPASTKYETVGGVGTFKAHYNLGVYYELTGNMELSLYHYEQSCLYNYKLASHAVQRLKQYKED</sequence>
<dbReference type="Gene3D" id="1.25.40.10">
    <property type="entry name" value="Tetratricopeptide repeat domain"/>
    <property type="match status" value="1"/>
</dbReference>
<gene>
    <name evidence="2" type="ORF">IFO66_08065</name>
</gene>
<dbReference type="SUPFAM" id="SSF48452">
    <property type="entry name" value="TPR-like"/>
    <property type="match status" value="1"/>
</dbReference>
<dbReference type="SUPFAM" id="SSF53448">
    <property type="entry name" value="Nucleotide-diphospho-sugar transferases"/>
    <property type="match status" value="1"/>
</dbReference>
<name>A0ABR9AVV8_9BACL</name>
<dbReference type="InterPro" id="IPR029044">
    <property type="entry name" value="Nucleotide-diphossugar_trans"/>
</dbReference>
<dbReference type="EMBL" id="JACYTN010000003">
    <property type="protein sequence ID" value="MBD8498264.1"/>
    <property type="molecule type" value="Genomic_DNA"/>
</dbReference>
<evidence type="ECO:0000259" key="1">
    <source>
        <dbReference type="Pfam" id="PF00535"/>
    </source>
</evidence>
<organism evidence="2 3">
    <name type="scientific">Paenibacillus arenosi</name>
    <dbReference type="NCBI Taxonomy" id="2774142"/>
    <lineage>
        <taxon>Bacteria</taxon>
        <taxon>Bacillati</taxon>
        <taxon>Bacillota</taxon>
        <taxon>Bacilli</taxon>
        <taxon>Bacillales</taxon>
        <taxon>Paenibacillaceae</taxon>
        <taxon>Paenibacillus</taxon>
    </lineage>
</organism>
<dbReference type="Gene3D" id="3.90.550.10">
    <property type="entry name" value="Spore Coat Polysaccharide Biosynthesis Protein SpsA, Chain A"/>
    <property type="match status" value="1"/>
</dbReference>
<comment type="caution">
    <text evidence="2">The sequence shown here is derived from an EMBL/GenBank/DDBJ whole genome shotgun (WGS) entry which is preliminary data.</text>
</comment>
<dbReference type="PANTHER" id="PTHR43630:SF2">
    <property type="entry name" value="GLYCOSYLTRANSFERASE"/>
    <property type="match status" value="1"/>
</dbReference>
<proteinExistence type="predicted"/>
<dbReference type="InterPro" id="IPR001173">
    <property type="entry name" value="Glyco_trans_2-like"/>
</dbReference>
<dbReference type="Pfam" id="PF00535">
    <property type="entry name" value="Glycos_transf_2"/>
    <property type="match status" value="1"/>
</dbReference>
<dbReference type="PANTHER" id="PTHR43630">
    <property type="entry name" value="POLY-BETA-1,6-N-ACETYL-D-GLUCOSAMINE SYNTHASE"/>
    <property type="match status" value="1"/>
</dbReference>